<dbReference type="AlphaFoldDB" id="A0A0E9UDC2"/>
<sequence>MLPNMLTVKQTKIVHANKC</sequence>
<name>A0A0E9UDC2_ANGAN</name>
<accession>A0A0E9UDC2</accession>
<dbReference type="EMBL" id="GBXM01044825">
    <property type="protein sequence ID" value="JAH63752.1"/>
    <property type="molecule type" value="Transcribed_RNA"/>
</dbReference>
<protein>
    <submittedName>
        <fullName evidence="1">Uncharacterized protein</fullName>
    </submittedName>
</protein>
<reference evidence="1" key="2">
    <citation type="journal article" date="2015" name="Fish Shellfish Immunol.">
        <title>Early steps in the European eel (Anguilla anguilla)-Vibrio vulnificus interaction in the gills: Role of the RtxA13 toxin.</title>
        <authorList>
            <person name="Callol A."/>
            <person name="Pajuelo D."/>
            <person name="Ebbesson L."/>
            <person name="Teles M."/>
            <person name="MacKenzie S."/>
            <person name="Amaro C."/>
        </authorList>
    </citation>
    <scope>NUCLEOTIDE SEQUENCE</scope>
</reference>
<organism evidence="1">
    <name type="scientific">Anguilla anguilla</name>
    <name type="common">European freshwater eel</name>
    <name type="synonym">Muraena anguilla</name>
    <dbReference type="NCBI Taxonomy" id="7936"/>
    <lineage>
        <taxon>Eukaryota</taxon>
        <taxon>Metazoa</taxon>
        <taxon>Chordata</taxon>
        <taxon>Craniata</taxon>
        <taxon>Vertebrata</taxon>
        <taxon>Euteleostomi</taxon>
        <taxon>Actinopterygii</taxon>
        <taxon>Neopterygii</taxon>
        <taxon>Teleostei</taxon>
        <taxon>Anguilliformes</taxon>
        <taxon>Anguillidae</taxon>
        <taxon>Anguilla</taxon>
    </lineage>
</organism>
<reference evidence="1" key="1">
    <citation type="submission" date="2014-11" db="EMBL/GenBank/DDBJ databases">
        <authorList>
            <person name="Amaro Gonzalez C."/>
        </authorList>
    </citation>
    <scope>NUCLEOTIDE SEQUENCE</scope>
</reference>
<evidence type="ECO:0000313" key="1">
    <source>
        <dbReference type="EMBL" id="JAH63752.1"/>
    </source>
</evidence>
<proteinExistence type="predicted"/>